<dbReference type="Proteomes" id="UP000235672">
    <property type="component" value="Unassembled WGS sequence"/>
</dbReference>
<sequence length="282" mass="31658">MLGPRPRPRSTSNLPSTLMYRNLVGARSRKEELVAKRLARRGLPLLVRAISVLSESIQNPILEHTSVARVHLSSRAATQSHSKEIHHQADMKCSIAIPKVRAFESWEFAISKVPYHYPSVPPKYRHIVLIGHVLVPNSSPLRSMVSFDDISALVAKLDNYVRMEGSTSCRLQASIVALNPSLPQDEISPRGNDANYVLRALLLLAYYGLRFLMEQIPGTTERKAILRLFKDIAKTDNGQQQPDFATFKDTSVFVNTFPSRSNDRILLQYAKSLRQVVQTNGS</sequence>
<proteinExistence type="predicted"/>
<accession>A0A2J6QJW2</accession>
<name>A0A2J6QJW2_9HELO</name>
<organism evidence="1 2">
    <name type="scientific">Hyaloscypha hepaticicola</name>
    <dbReference type="NCBI Taxonomy" id="2082293"/>
    <lineage>
        <taxon>Eukaryota</taxon>
        <taxon>Fungi</taxon>
        <taxon>Dikarya</taxon>
        <taxon>Ascomycota</taxon>
        <taxon>Pezizomycotina</taxon>
        <taxon>Leotiomycetes</taxon>
        <taxon>Helotiales</taxon>
        <taxon>Hyaloscyphaceae</taxon>
        <taxon>Hyaloscypha</taxon>
    </lineage>
</organism>
<reference evidence="1 2" key="1">
    <citation type="submission" date="2016-05" db="EMBL/GenBank/DDBJ databases">
        <title>A degradative enzymes factory behind the ericoid mycorrhizal symbiosis.</title>
        <authorList>
            <consortium name="DOE Joint Genome Institute"/>
            <person name="Martino E."/>
            <person name="Morin E."/>
            <person name="Grelet G."/>
            <person name="Kuo A."/>
            <person name="Kohler A."/>
            <person name="Daghino S."/>
            <person name="Barry K."/>
            <person name="Choi C."/>
            <person name="Cichocki N."/>
            <person name="Clum A."/>
            <person name="Copeland A."/>
            <person name="Hainaut M."/>
            <person name="Haridas S."/>
            <person name="Labutti K."/>
            <person name="Lindquist E."/>
            <person name="Lipzen A."/>
            <person name="Khouja H.-R."/>
            <person name="Murat C."/>
            <person name="Ohm R."/>
            <person name="Olson A."/>
            <person name="Spatafora J."/>
            <person name="Veneault-Fourrey C."/>
            <person name="Henrissat B."/>
            <person name="Grigoriev I."/>
            <person name="Martin F."/>
            <person name="Perotto S."/>
        </authorList>
    </citation>
    <scope>NUCLEOTIDE SEQUENCE [LARGE SCALE GENOMIC DNA]</scope>
    <source>
        <strain evidence="1 2">UAMH 7357</strain>
    </source>
</reference>
<evidence type="ECO:0000313" key="2">
    <source>
        <dbReference type="Proteomes" id="UP000235672"/>
    </source>
</evidence>
<evidence type="ECO:0000313" key="1">
    <source>
        <dbReference type="EMBL" id="PMD26551.1"/>
    </source>
</evidence>
<dbReference type="AlphaFoldDB" id="A0A2J6QJW2"/>
<keyword evidence="2" id="KW-1185">Reference proteome</keyword>
<gene>
    <name evidence="1" type="ORF">NA56DRAFT_697768</name>
</gene>
<protein>
    <submittedName>
        <fullName evidence="1">Uncharacterized protein</fullName>
    </submittedName>
</protein>
<dbReference type="EMBL" id="KZ613467">
    <property type="protein sequence ID" value="PMD26551.1"/>
    <property type="molecule type" value="Genomic_DNA"/>
</dbReference>